<evidence type="ECO:0000313" key="3">
    <source>
        <dbReference type="Proteomes" id="UP000077248"/>
    </source>
</evidence>
<organism evidence="2 3">
    <name type="scientific">Alternaria alternata</name>
    <name type="common">Alternaria rot fungus</name>
    <name type="synonym">Torula alternata</name>
    <dbReference type="NCBI Taxonomy" id="5599"/>
    <lineage>
        <taxon>Eukaryota</taxon>
        <taxon>Fungi</taxon>
        <taxon>Dikarya</taxon>
        <taxon>Ascomycota</taxon>
        <taxon>Pezizomycotina</taxon>
        <taxon>Dothideomycetes</taxon>
        <taxon>Pleosporomycetidae</taxon>
        <taxon>Pleosporales</taxon>
        <taxon>Pleosporineae</taxon>
        <taxon>Pleosporaceae</taxon>
        <taxon>Alternaria</taxon>
        <taxon>Alternaria sect. Alternaria</taxon>
        <taxon>Alternaria alternata complex</taxon>
    </lineage>
</organism>
<name>A0A177DCG6_ALTAL</name>
<keyword evidence="1" id="KW-1133">Transmembrane helix</keyword>
<feature type="transmembrane region" description="Helical" evidence="1">
    <location>
        <begin position="326"/>
        <end position="345"/>
    </location>
</feature>
<reference evidence="2 3" key="1">
    <citation type="submission" date="2016-05" db="EMBL/GenBank/DDBJ databases">
        <title>Comparative analysis of secretome profiles of manganese(II)-oxidizing ascomycete fungi.</title>
        <authorList>
            <consortium name="DOE Joint Genome Institute"/>
            <person name="Zeiner C.A."/>
            <person name="Purvine S.O."/>
            <person name="Zink E.M."/>
            <person name="Wu S."/>
            <person name="Pasa-Tolic L."/>
            <person name="Chaput D.L."/>
            <person name="Haridas S."/>
            <person name="Grigoriev I.V."/>
            <person name="Santelli C.M."/>
            <person name="Hansel C.M."/>
        </authorList>
    </citation>
    <scope>NUCLEOTIDE SEQUENCE [LARGE SCALE GENOMIC DNA]</scope>
    <source>
        <strain evidence="2 3">SRC1lrK2f</strain>
    </source>
</reference>
<dbReference type="VEuPathDB" id="FungiDB:CC77DRAFT_250051"/>
<dbReference type="EMBL" id="KV441486">
    <property type="protein sequence ID" value="OAG17395.1"/>
    <property type="molecule type" value="Genomic_DNA"/>
</dbReference>
<proteinExistence type="predicted"/>
<dbReference type="GeneID" id="29116460"/>
<protein>
    <submittedName>
        <fullName evidence="2">Uncharacterized protein</fullName>
    </submittedName>
</protein>
<sequence>MSILIGPLDEVLQDTVTPQARAEIIQHLWRDRRGLPLKRFHFVWDAYFAYYTRECNAALTDEGAHLCARSHRSLLRIAHLLEDAADEEEIRERLRQTLTTQRSTSDEKKMLDGSLKLATRIFTMISTGPLSSEISAKHSLPWSQGCSFADAVHEYFNQPLDIELDSKDDVVSSDLTCYNIERMSGIEVILTDNLLDHLRLVERDKKLCVFHHASFLRKMIATESPIFPDGLIEETLDTLALLFPESDRKTRRWLSEKRRANSTQTAVDSTLAQCGHFRPGHPSRRLGRFQFWRDRLVLLGEAVEEATPTSKALLKALKDSKGGDHWLNSWIAIVAIGLTLFFGLVQSVEGAVQVYKAYHPEADSA</sequence>
<dbReference type="Proteomes" id="UP000077248">
    <property type="component" value="Unassembled WGS sequence"/>
</dbReference>
<gene>
    <name evidence="2" type="ORF">CC77DRAFT_250051</name>
</gene>
<keyword evidence="3" id="KW-1185">Reference proteome</keyword>
<accession>A0A177DCG6</accession>
<evidence type="ECO:0000256" key="1">
    <source>
        <dbReference type="SAM" id="Phobius"/>
    </source>
</evidence>
<keyword evidence="1" id="KW-0472">Membrane</keyword>
<dbReference type="RefSeq" id="XP_018382816.1">
    <property type="nucleotide sequence ID" value="XM_018530866.1"/>
</dbReference>
<keyword evidence="1" id="KW-0812">Transmembrane</keyword>
<dbReference type="KEGG" id="aalt:CC77DRAFT_250051"/>
<evidence type="ECO:0000313" key="2">
    <source>
        <dbReference type="EMBL" id="OAG17395.1"/>
    </source>
</evidence>
<dbReference type="AlphaFoldDB" id="A0A177DCG6"/>